<sequence>MRMLIGAVSLALLAGCVSSAMNEARNQKPFRVLMSDKPTPLVAQCVQFAWQDEAVYGVDASGYMDNANNGRMTVYTRGAESFADLQPQGTGTEASYYAAKPDDSVALRRLAALATCL</sequence>
<dbReference type="Proteomes" id="UP000036325">
    <property type="component" value="Unassembled WGS sequence"/>
</dbReference>
<organism evidence="2 3">
    <name type="scientific">Pseudomonas weihenstephanensis</name>
    <dbReference type="NCBI Taxonomy" id="1608994"/>
    <lineage>
        <taxon>Bacteria</taxon>
        <taxon>Pseudomonadati</taxon>
        <taxon>Pseudomonadota</taxon>
        <taxon>Gammaproteobacteria</taxon>
        <taxon>Pseudomonadales</taxon>
        <taxon>Pseudomonadaceae</taxon>
        <taxon>Pseudomonas</taxon>
    </lineage>
</organism>
<protein>
    <submittedName>
        <fullName evidence="2">Lipoprotein</fullName>
    </submittedName>
</protein>
<dbReference type="AlphaFoldDB" id="A0A0J6IK67"/>
<reference evidence="2 3" key="1">
    <citation type="submission" date="2015-02" db="EMBL/GenBank/DDBJ databases">
        <title>Pseudomonas helleri sp. nov. and Pseudomonas weihenstephanensis sp. nov., isolated from raw cows milk.</title>
        <authorList>
            <person name="von Neubeck M."/>
            <person name="Huptas C."/>
            <person name="Wenning M."/>
            <person name="Scherer S."/>
        </authorList>
    </citation>
    <scope>NUCLEOTIDE SEQUENCE [LARGE SCALE GENOMIC DNA]</scope>
    <source>
        <strain evidence="2 3">DSM 29166</strain>
    </source>
</reference>
<accession>A0A0J6J7P8</accession>
<dbReference type="PROSITE" id="PS51257">
    <property type="entry name" value="PROKAR_LIPOPROTEIN"/>
    <property type="match status" value="1"/>
</dbReference>
<dbReference type="EMBL" id="JYLF01000008">
    <property type="protein sequence ID" value="KMN12527.1"/>
    <property type="molecule type" value="Genomic_DNA"/>
</dbReference>
<dbReference type="OrthoDB" id="6000523at2"/>
<accession>A0A0J6IK67</accession>
<dbReference type="PATRIC" id="fig|1608994.3.peg.4331"/>
<evidence type="ECO:0000256" key="1">
    <source>
        <dbReference type="SAM" id="SignalP"/>
    </source>
</evidence>
<feature type="chain" id="PRO_5030008639" evidence="1">
    <location>
        <begin position="20"/>
        <end position="117"/>
    </location>
</feature>
<comment type="caution">
    <text evidence="2">The sequence shown here is derived from an EMBL/GenBank/DDBJ whole genome shotgun (WGS) entry which is preliminary data.</text>
</comment>
<keyword evidence="2" id="KW-0449">Lipoprotein</keyword>
<name>A0A0J6IK67_9PSED</name>
<dbReference type="STRING" id="1608994.TU86_18140"/>
<dbReference type="RefSeq" id="WP_048365687.1">
    <property type="nucleotide sequence ID" value="NZ_JYLF01000008.1"/>
</dbReference>
<keyword evidence="1" id="KW-0732">Signal</keyword>
<gene>
    <name evidence="2" type="ORF">TU86_18140</name>
</gene>
<evidence type="ECO:0000313" key="2">
    <source>
        <dbReference type="EMBL" id="KMN12527.1"/>
    </source>
</evidence>
<feature type="signal peptide" evidence="1">
    <location>
        <begin position="1"/>
        <end position="19"/>
    </location>
</feature>
<evidence type="ECO:0000313" key="3">
    <source>
        <dbReference type="Proteomes" id="UP000036325"/>
    </source>
</evidence>
<proteinExistence type="predicted"/>